<evidence type="ECO:0000259" key="10">
    <source>
        <dbReference type="PROSITE" id="PS51779"/>
    </source>
</evidence>
<evidence type="ECO:0000256" key="6">
    <source>
        <dbReference type="ARBA" id="ARBA00023136"/>
    </source>
</evidence>
<dbReference type="PROSITE" id="PS51779">
    <property type="entry name" value="POTRA"/>
    <property type="match status" value="1"/>
</dbReference>
<comment type="caution">
    <text evidence="11">The sequence shown here is derived from an EMBL/GenBank/DDBJ whole genome shotgun (WGS) entry which is preliminary data.</text>
</comment>
<keyword evidence="6 9" id="KW-0472">Membrane</keyword>
<feature type="domain" description="POTRA" evidence="10">
    <location>
        <begin position="76"/>
        <end position="144"/>
    </location>
</feature>
<dbReference type="PANTHER" id="PTHR37820:SF1">
    <property type="entry name" value="CELL DIVISION PROTEIN FTSQ"/>
    <property type="match status" value="1"/>
</dbReference>
<accession>A0ABT1RPS2</accession>
<keyword evidence="7" id="KW-0131">Cell cycle</keyword>
<dbReference type="Gene3D" id="3.10.20.310">
    <property type="entry name" value="membrane protein fhac"/>
    <property type="match status" value="1"/>
</dbReference>
<feature type="region of interest" description="Disordered" evidence="8">
    <location>
        <begin position="1"/>
        <end position="47"/>
    </location>
</feature>
<feature type="compositionally biased region" description="Basic residues" evidence="8">
    <location>
        <begin position="38"/>
        <end position="47"/>
    </location>
</feature>
<keyword evidence="2" id="KW-1003">Cell membrane</keyword>
<sequence>MKEHETKQFDWQPEEGALENEDKEYTEGAPEHAPSKISGKKPPKKRKRKKKRYVLKVLLLILICVGLYFFLHSSVFNIKTINTSESSHFTAQQIQEMAGLKKGMNLFEFKGGKCEDKLEENPYVQEARVKRKLPGTVSIELTERKEMAILAKDSQFVVIDGEGIVLQVAQQAPQLTFLSGVTVTEAKENEAVEVKEENVYKKAMRLLNEMEKADLYFKQIDASEVVVKAYLTDQLFCRGKARNLLSSMKEGNLQAVIFDLYKKGEKKGVINVGDDQYFSFNKKTK</sequence>
<evidence type="ECO:0000256" key="7">
    <source>
        <dbReference type="ARBA" id="ARBA00023306"/>
    </source>
</evidence>
<dbReference type="InterPro" id="IPR013685">
    <property type="entry name" value="POTRA_FtsQ_type"/>
</dbReference>
<evidence type="ECO:0000256" key="2">
    <source>
        <dbReference type="ARBA" id="ARBA00022475"/>
    </source>
</evidence>
<gene>
    <name evidence="11" type="ORF">NE619_10695</name>
</gene>
<evidence type="ECO:0000313" key="11">
    <source>
        <dbReference type="EMBL" id="MCQ4637191.1"/>
    </source>
</evidence>
<evidence type="ECO:0000256" key="5">
    <source>
        <dbReference type="ARBA" id="ARBA00022989"/>
    </source>
</evidence>
<feature type="transmembrane region" description="Helical" evidence="9">
    <location>
        <begin position="53"/>
        <end position="71"/>
    </location>
</feature>
<evidence type="ECO:0000256" key="9">
    <source>
        <dbReference type="SAM" id="Phobius"/>
    </source>
</evidence>
<dbReference type="RefSeq" id="WP_256132384.1">
    <property type="nucleotide sequence ID" value="NZ_JANFXK010000011.1"/>
</dbReference>
<organism evidence="11 12">
    <name type="scientific">Anaerovorax odorimutans</name>
    <dbReference type="NCBI Taxonomy" id="109327"/>
    <lineage>
        <taxon>Bacteria</taxon>
        <taxon>Bacillati</taxon>
        <taxon>Bacillota</taxon>
        <taxon>Clostridia</taxon>
        <taxon>Peptostreptococcales</taxon>
        <taxon>Anaerovoracaceae</taxon>
        <taxon>Anaerovorax</taxon>
    </lineage>
</organism>
<evidence type="ECO:0000313" key="12">
    <source>
        <dbReference type="Proteomes" id="UP001524502"/>
    </source>
</evidence>
<dbReference type="EMBL" id="JANFXK010000011">
    <property type="protein sequence ID" value="MCQ4637191.1"/>
    <property type="molecule type" value="Genomic_DNA"/>
</dbReference>
<proteinExistence type="predicted"/>
<keyword evidence="12" id="KW-1185">Reference proteome</keyword>
<keyword evidence="4 9" id="KW-0812">Transmembrane</keyword>
<evidence type="ECO:0000256" key="1">
    <source>
        <dbReference type="ARBA" id="ARBA00004370"/>
    </source>
</evidence>
<keyword evidence="5 9" id="KW-1133">Transmembrane helix</keyword>
<dbReference type="Pfam" id="PF08478">
    <property type="entry name" value="POTRA_1"/>
    <property type="match status" value="1"/>
</dbReference>
<dbReference type="PANTHER" id="PTHR37820">
    <property type="entry name" value="CELL DIVISION PROTEIN DIVIB"/>
    <property type="match status" value="1"/>
</dbReference>
<dbReference type="Proteomes" id="UP001524502">
    <property type="component" value="Unassembled WGS sequence"/>
</dbReference>
<dbReference type="InterPro" id="IPR050487">
    <property type="entry name" value="FtsQ_DivIB"/>
</dbReference>
<name>A0ABT1RPS2_9FIRM</name>
<keyword evidence="3" id="KW-0132">Cell division</keyword>
<evidence type="ECO:0000256" key="8">
    <source>
        <dbReference type="SAM" id="MobiDB-lite"/>
    </source>
</evidence>
<comment type="subcellular location">
    <subcellularLocation>
        <location evidence="1">Membrane</location>
    </subcellularLocation>
</comment>
<reference evidence="11 12" key="1">
    <citation type="submission" date="2022-06" db="EMBL/GenBank/DDBJ databases">
        <title>Isolation of gut microbiota from human fecal samples.</title>
        <authorList>
            <person name="Pamer E.G."/>
            <person name="Barat B."/>
            <person name="Waligurski E."/>
            <person name="Medina S."/>
            <person name="Paddock L."/>
            <person name="Mostad J."/>
        </authorList>
    </citation>
    <scope>NUCLEOTIDE SEQUENCE [LARGE SCALE GENOMIC DNA]</scope>
    <source>
        <strain evidence="11 12">SL.3.17</strain>
    </source>
</reference>
<evidence type="ECO:0000256" key="3">
    <source>
        <dbReference type="ARBA" id="ARBA00022618"/>
    </source>
</evidence>
<dbReference type="InterPro" id="IPR034746">
    <property type="entry name" value="POTRA"/>
</dbReference>
<feature type="compositionally biased region" description="Acidic residues" evidence="8">
    <location>
        <begin position="12"/>
        <end position="22"/>
    </location>
</feature>
<protein>
    <submittedName>
        <fullName evidence="11">FtsQ-type POTRA domain-containing protein</fullName>
    </submittedName>
</protein>
<feature type="compositionally biased region" description="Basic and acidic residues" evidence="8">
    <location>
        <begin position="23"/>
        <end position="34"/>
    </location>
</feature>
<evidence type="ECO:0000256" key="4">
    <source>
        <dbReference type="ARBA" id="ARBA00022692"/>
    </source>
</evidence>